<gene>
    <name evidence="1" type="ORF">Ciccas_002732</name>
</gene>
<dbReference type="InterPro" id="IPR002903">
    <property type="entry name" value="RsmH"/>
</dbReference>
<dbReference type="PANTHER" id="PTHR11265:SF0">
    <property type="entry name" value="12S RRNA N4-METHYLCYTIDINE METHYLTRANSFERASE"/>
    <property type="match status" value="1"/>
</dbReference>
<dbReference type="EMBL" id="JBJKFK010000224">
    <property type="protein sequence ID" value="KAL3318609.1"/>
    <property type="molecule type" value="Genomic_DNA"/>
</dbReference>
<reference evidence="1 2" key="1">
    <citation type="submission" date="2024-11" db="EMBL/GenBank/DDBJ databases">
        <title>Adaptive evolution of stress response genes in parasites aligns with host niche diversity.</title>
        <authorList>
            <person name="Hahn C."/>
            <person name="Resl P."/>
        </authorList>
    </citation>
    <scope>NUCLEOTIDE SEQUENCE [LARGE SCALE GENOMIC DNA]</scope>
    <source>
        <strain evidence="1">EGGRZ-B1_66</strain>
        <tissue evidence="1">Body</tissue>
    </source>
</reference>
<dbReference type="Gene3D" id="3.40.50.150">
    <property type="entry name" value="Vaccinia Virus protein VP39"/>
    <property type="match status" value="1"/>
</dbReference>
<evidence type="ECO:0000313" key="2">
    <source>
        <dbReference type="Proteomes" id="UP001626550"/>
    </source>
</evidence>
<dbReference type="PANTHER" id="PTHR11265">
    <property type="entry name" value="S-ADENOSYL-METHYLTRANSFERASE MRAW"/>
    <property type="match status" value="1"/>
</dbReference>
<sequence>MTFGAGGHSSLLVHSPTIQYYALDRDPSVIPFMTSFRKLKQLKCSRFMIGSFSAMPKLVDLSLLENQLDAVLMDLGVSSMQLDRKERGFAYSSDSALDMRMCQEQK</sequence>
<dbReference type="AlphaFoldDB" id="A0ABD2QGE6"/>
<dbReference type="Proteomes" id="UP001626550">
    <property type="component" value="Unassembled WGS sequence"/>
</dbReference>
<name>A0ABD2QGE6_9PLAT</name>
<dbReference type="Pfam" id="PF01795">
    <property type="entry name" value="Methyltransf_5"/>
    <property type="match status" value="1"/>
</dbReference>
<evidence type="ECO:0000313" key="1">
    <source>
        <dbReference type="EMBL" id="KAL3318609.1"/>
    </source>
</evidence>
<organism evidence="1 2">
    <name type="scientific">Cichlidogyrus casuarinus</name>
    <dbReference type="NCBI Taxonomy" id="1844966"/>
    <lineage>
        <taxon>Eukaryota</taxon>
        <taxon>Metazoa</taxon>
        <taxon>Spiralia</taxon>
        <taxon>Lophotrochozoa</taxon>
        <taxon>Platyhelminthes</taxon>
        <taxon>Monogenea</taxon>
        <taxon>Monopisthocotylea</taxon>
        <taxon>Dactylogyridea</taxon>
        <taxon>Ancyrocephalidae</taxon>
        <taxon>Cichlidogyrus</taxon>
    </lineage>
</organism>
<dbReference type="InterPro" id="IPR029063">
    <property type="entry name" value="SAM-dependent_MTases_sf"/>
</dbReference>
<comment type="caution">
    <text evidence="1">The sequence shown here is derived from an EMBL/GenBank/DDBJ whole genome shotgun (WGS) entry which is preliminary data.</text>
</comment>
<proteinExistence type="predicted"/>
<accession>A0ABD2QGE6</accession>
<dbReference type="SUPFAM" id="SSF53335">
    <property type="entry name" value="S-adenosyl-L-methionine-dependent methyltransferases"/>
    <property type="match status" value="1"/>
</dbReference>
<protein>
    <submittedName>
        <fullName evidence="1">Uncharacterized protein</fullName>
    </submittedName>
</protein>
<keyword evidence="2" id="KW-1185">Reference proteome</keyword>